<dbReference type="WormBase" id="SRAE_0000029800">
    <property type="protein sequence ID" value="SRP01711"/>
    <property type="gene ID" value="WBGene00256040"/>
</dbReference>
<proteinExistence type="predicted"/>
<dbReference type="InterPro" id="IPR002181">
    <property type="entry name" value="Fibrinogen_a/b/g_C_dom"/>
</dbReference>
<protein>
    <submittedName>
        <fullName evidence="6">Fibrinogen C-terminal domain-containing protein</fullName>
    </submittedName>
</protein>
<dbReference type="Gene3D" id="4.10.530.10">
    <property type="entry name" value="Gamma-fibrinogen Carboxyl Terminal Fragment, domain 2"/>
    <property type="match status" value="1"/>
</dbReference>
<dbReference type="PROSITE" id="PS51406">
    <property type="entry name" value="FIBRINOGEN_C_2"/>
    <property type="match status" value="1"/>
</dbReference>
<dbReference type="GeneID" id="36373538"/>
<keyword evidence="5" id="KW-1185">Reference proteome</keyword>
<name>A0A090KUJ3_STRRB</name>
<dbReference type="SUPFAM" id="SSF56496">
    <property type="entry name" value="Fibrinogen C-terminal domain-like"/>
    <property type="match status" value="1"/>
</dbReference>
<keyword evidence="1" id="KW-1015">Disulfide bond</keyword>
<evidence type="ECO:0000313" key="5">
    <source>
        <dbReference type="Proteomes" id="UP000035682"/>
    </source>
</evidence>
<evidence type="ECO:0000313" key="4">
    <source>
        <dbReference type="EMBL" id="CEF61170.1"/>
    </source>
</evidence>
<dbReference type="InterPro" id="IPR036056">
    <property type="entry name" value="Fibrinogen-like_C"/>
</dbReference>
<feature type="transmembrane region" description="Helical" evidence="2">
    <location>
        <begin position="74"/>
        <end position="99"/>
    </location>
</feature>
<organism evidence="4">
    <name type="scientific">Strongyloides ratti</name>
    <name type="common">Parasitic roundworm</name>
    <dbReference type="NCBI Taxonomy" id="34506"/>
    <lineage>
        <taxon>Eukaryota</taxon>
        <taxon>Metazoa</taxon>
        <taxon>Ecdysozoa</taxon>
        <taxon>Nematoda</taxon>
        <taxon>Chromadorea</taxon>
        <taxon>Rhabditida</taxon>
        <taxon>Tylenchina</taxon>
        <taxon>Panagrolaimomorpha</taxon>
        <taxon>Strongyloidoidea</taxon>
        <taxon>Strongyloididae</taxon>
        <taxon>Strongyloides</taxon>
    </lineage>
</organism>
<dbReference type="RefSeq" id="XP_024500379.1">
    <property type="nucleotide sequence ID" value="XM_024646170.1"/>
</dbReference>
<dbReference type="InterPro" id="IPR014716">
    <property type="entry name" value="Fibrinogen_a/b/g_C_1"/>
</dbReference>
<evidence type="ECO:0000256" key="2">
    <source>
        <dbReference type="SAM" id="Phobius"/>
    </source>
</evidence>
<evidence type="ECO:0000313" key="7">
    <source>
        <dbReference type="WormBase" id="SRAE_0000029800"/>
    </source>
</evidence>
<dbReference type="GO" id="GO:0005615">
    <property type="term" value="C:extracellular space"/>
    <property type="evidence" value="ECO:0007669"/>
    <property type="project" value="TreeGrafter"/>
</dbReference>
<dbReference type="PANTHER" id="PTHR19143">
    <property type="entry name" value="FIBRINOGEN/TENASCIN/ANGIOPOEITIN"/>
    <property type="match status" value="1"/>
</dbReference>
<gene>
    <name evidence="4 6 7" type="ORF">SRAE_0000029800</name>
</gene>
<feature type="domain" description="Fibrinogen C-terminal" evidence="3">
    <location>
        <begin position="262"/>
        <end position="473"/>
    </location>
</feature>
<dbReference type="Pfam" id="PF00147">
    <property type="entry name" value="Fibrinogen_C"/>
    <property type="match status" value="1"/>
</dbReference>
<keyword evidence="2" id="KW-0472">Membrane</keyword>
<dbReference type="SMART" id="SM00186">
    <property type="entry name" value="FBG"/>
    <property type="match status" value="1"/>
</dbReference>
<evidence type="ECO:0000259" key="3">
    <source>
        <dbReference type="PROSITE" id="PS51406"/>
    </source>
</evidence>
<dbReference type="Gene3D" id="3.90.215.10">
    <property type="entry name" value="Gamma Fibrinogen, chain A, domain 1"/>
    <property type="match status" value="1"/>
</dbReference>
<evidence type="ECO:0000313" key="6">
    <source>
        <dbReference type="WBParaSite" id="SRAE_0000029800.1"/>
    </source>
</evidence>
<dbReference type="AlphaFoldDB" id="A0A090KUJ3"/>
<dbReference type="OrthoDB" id="7972392at2759"/>
<dbReference type="InterPro" id="IPR050373">
    <property type="entry name" value="Fibrinogen_C-term_domain"/>
</dbReference>
<reference evidence="5" key="2">
    <citation type="submission" date="2014-09" db="EMBL/GenBank/DDBJ databases">
        <authorList>
            <person name="Martin A.A."/>
        </authorList>
    </citation>
    <scope>NUCLEOTIDE SEQUENCE</scope>
    <source>
        <strain evidence="5">ED321</strain>
    </source>
</reference>
<dbReference type="PANTHER" id="PTHR19143:SF444">
    <property type="entry name" value="PROTEIN SCABROUS"/>
    <property type="match status" value="1"/>
</dbReference>
<dbReference type="WBParaSite" id="SRAE_0000029800.1">
    <property type="protein sequence ID" value="SRAE_0000029800.1"/>
    <property type="gene ID" value="WBGene00256040"/>
</dbReference>
<reference evidence="4" key="1">
    <citation type="submission" date="2014-09" db="EMBL/GenBank/DDBJ databases">
        <authorList>
            <person name="Aslett A.Martin."/>
        </authorList>
    </citation>
    <scope>NUCLEOTIDE SEQUENCE</scope>
    <source>
        <strain evidence="4">ED321 Heterogonic</strain>
    </source>
</reference>
<keyword evidence="2" id="KW-0812">Transmembrane</keyword>
<sequence length="519" mass="59862">MYYCLNDCKNLSVKLILLLYLSTKEMMSDGDVEDVIMDSFLPPNNSLLGGSKEYFDETLYGLEEQYKPASRKKFYFGIIIGVILFLLIVSGLFYLVVYMPNDKYDLVRREAIFDRISPINMYQEHKNYQDYLFRPEEVSMEILNSHTTLDYIPIAVTERVTEKMSTISLKPETTKPQVSTTSSKTTLVVKEIKEAYIFNVSIKTDDSIKNKVSIEHIKSVPKEQFKSNIKSSEPGKRMYNFSTYVQDPYGSTINNHEKLSNVAYDVPKNSCNEVKMAGPSSNGVYNLFINKVKVHAVCDMKAHSGPYMVVQRRISSDIIFWNRTFKEYQFGFGDPSTNYWLGLEHLYQYQEYLKKNSKSKDFVLLLRIELRTNVCDSNGSHCSTGNVLLPTYFWHEYKMKLSGPDDYYRLNIESIRGNLSTQNDFFVNVNSGRRFTTVDVDNDDSARVNCAERYSAGGWWYNKCSHANLNGIYPDPKDVKTKFGMKWRYSSPIKLNSASNAELKRDVHPDATLMLVKPL</sequence>
<dbReference type="InterPro" id="IPR020837">
    <property type="entry name" value="Fibrinogen_CS"/>
</dbReference>
<dbReference type="Proteomes" id="UP000035682">
    <property type="component" value="Unplaced"/>
</dbReference>
<reference evidence="6" key="3">
    <citation type="submission" date="2020-12" db="UniProtKB">
        <authorList>
            <consortium name="WormBaseParasite"/>
        </authorList>
    </citation>
    <scope>IDENTIFICATION</scope>
</reference>
<dbReference type="EMBL" id="LN609406">
    <property type="protein sequence ID" value="CEF61170.1"/>
    <property type="molecule type" value="Genomic_DNA"/>
</dbReference>
<accession>A0A090KUJ3</accession>
<evidence type="ECO:0000256" key="1">
    <source>
        <dbReference type="ARBA" id="ARBA00023157"/>
    </source>
</evidence>
<dbReference type="PROSITE" id="PS00514">
    <property type="entry name" value="FIBRINOGEN_C_1"/>
    <property type="match status" value="1"/>
</dbReference>
<keyword evidence="2" id="KW-1133">Transmembrane helix</keyword>
<dbReference type="CTD" id="36373538"/>
<dbReference type="SMR" id="A0A090KUJ3"/>